<dbReference type="OrthoDB" id="305345at2759"/>
<accession>A0A8S1SHG4</accession>
<evidence type="ECO:0000313" key="2">
    <source>
        <dbReference type="Proteomes" id="UP000689195"/>
    </source>
</evidence>
<dbReference type="AlphaFoldDB" id="A0A8S1SHG4"/>
<dbReference type="EMBL" id="CAJJDO010000008">
    <property type="protein sequence ID" value="CAD8139843.1"/>
    <property type="molecule type" value="Genomic_DNA"/>
</dbReference>
<evidence type="ECO:0000313" key="1">
    <source>
        <dbReference type="EMBL" id="CAD8139843.1"/>
    </source>
</evidence>
<name>A0A8S1SHG4_9CILI</name>
<reference evidence="1" key="1">
    <citation type="submission" date="2021-01" db="EMBL/GenBank/DDBJ databases">
        <authorList>
            <consortium name="Genoscope - CEA"/>
            <person name="William W."/>
        </authorList>
    </citation>
    <scope>NUCLEOTIDE SEQUENCE</scope>
</reference>
<gene>
    <name evidence="1" type="ORF">PPENT_87.1.T0080322</name>
</gene>
<proteinExistence type="predicted"/>
<organism evidence="1 2">
    <name type="scientific">Paramecium pentaurelia</name>
    <dbReference type="NCBI Taxonomy" id="43138"/>
    <lineage>
        <taxon>Eukaryota</taxon>
        <taxon>Sar</taxon>
        <taxon>Alveolata</taxon>
        <taxon>Ciliophora</taxon>
        <taxon>Intramacronucleata</taxon>
        <taxon>Oligohymenophorea</taxon>
        <taxon>Peniculida</taxon>
        <taxon>Parameciidae</taxon>
        <taxon>Paramecium</taxon>
    </lineage>
</organism>
<sequence length="174" mass="20835">MESFQNIIQSPDATYQLFIRKTQFRENNYKKVGFPIYGCKMNLQQSPRLNCQLKSQIGYDKNYKIRSNSVKHGQNNTYGQVQNKCQIYQQQINDVIQKRREVNINSIEQQTYQGKLYKQYTQPEKRYSLVLPQLMFQKQKQKQKIVQNQAITEPSLIIDLQPWESYQNSLTYFQ</sequence>
<protein>
    <submittedName>
        <fullName evidence="1">Uncharacterized protein</fullName>
    </submittedName>
</protein>
<keyword evidence="2" id="KW-1185">Reference proteome</keyword>
<comment type="caution">
    <text evidence="1">The sequence shown here is derived from an EMBL/GenBank/DDBJ whole genome shotgun (WGS) entry which is preliminary data.</text>
</comment>
<dbReference type="Proteomes" id="UP000689195">
    <property type="component" value="Unassembled WGS sequence"/>
</dbReference>